<evidence type="ECO:0000313" key="2">
    <source>
        <dbReference type="EMBL" id="QDV56997.1"/>
    </source>
</evidence>
<organism evidence="2 3">
    <name type="scientific">Rosistilla oblonga</name>
    <dbReference type="NCBI Taxonomy" id="2527990"/>
    <lineage>
        <taxon>Bacteria</taxon>
        <taxon>Pseudomonadati</taxon>
        <taxon>Planctomycetota</taxon>
        <taxon>Planctomycetia</taxon>
        <taxon>Pirellulales</taxon>
        <taxon>Pirellulaceae</taxon>
        <taxon>Rosistilla</taxon>
    </lineage>
</organism>
<proteinExistence type="predicted"/>
<dbReference type="EMBL" id="CP036318">
    <property type="protein sequence ID" value="QDV56997.1"/>
    <property type="molecule type" value="Genomic_DNA"/>
</dbReference>
<feature type="region of interest" description="Disordered" evidence="1">
    <location>
        <begin position="41"/>
        <end position="63"/>
    </location>
</feature>
<evidence type="ECO:0000313" key="3">
    <source>
        <dbReference type="Proteomes" id="UP000316770"/>
    </source>
</evidence>
<feature type="compositionally biased region" description="Polar residues" evidence="1">
    <location>
        <begin position="41"/>
        <end position="55"/>
    </location>
</feature>
<gene>
    <name evidence="2" type="ORF">Mal33_29980</name>
</gene>
<keyword evidence="3" id="KW-1185">Reference proteome</keyword>
<name>A0A518IV81_9BACT</name>
<sequence length="63" mass="6576">MPLQARGEVVDPDQMQIVYVSSDVSISLSCVVRIPIPGNRSSTAVAGSENDSNFSAPALQSIA</sequence>
<reference evidence="2 3" key="1">
    <citation type="submission" date="2019-02" db="EMBL/GenBank/DDBJ databases">
        <title>Deep-cultivation of Planctomycetes and their phenomic and genomic characterization uncovers novel biology.</title>
        <authorList>
            <person name="Wiegand S."/>
            <person name="Jogler M."/>
            <person name="Boedeker C."/>
            <person name="Pinto D."/>
            <person name="Vollmers J."/>
            <person name="Rivas-Marin E."/>
            <person name="Kohn T."/>
            <person name="Peeters S.H."/>
            <person name="Heuer A."/>
            <person name="Rast P."/>
            <person name="Oberbeckmann S."/>
            <person name="Bunk B."/>
            <person name="Jeske O."/>
            <person name="Meyerdierks A."/>
            <person name="Storesund J.E."/>
            <person name="Kallscheuer N."/>
            <person name="Luecker S."/>
            <person name="Lage O.M."/>
            <person name="Pohl T."/>
            <person name="Merkel B.J."/>
            <person name="Hornburger P."/>
            <person name="Mueller R.-W."/>
            <person name="Bruemmer F."/>
            <person name="Labrenz M."/>
            <person name="Spormann A.M."/>
            <person name="Op den Camp H."/>
            <person name="Overmann J."/>
            <person name="Amann R."/>
            <person name="Jetten M.S.M."/>
            <person name="Mascher T."/>
            <person name="Medema M.H."/>
            <person name="Devos D.P."/>
            <person name="Kaster A.-K."/>
            <person name="Ovreas L."/>
            <person name="Rohde M."/>
            <person name="Galperin M.Y."/>
            <person name="Jogler C."/>
        </authorList>
    </citation>
    <scope>NUCLEOTIDE SEQUENCE [LARGE SCALE GENOMIC DNA]</scope>
    <source>
        <strain evidence="2 3">Mal33</strain>
    </source>
</reference>
<accession>A0A518IV81</accession>
<dbReference type="AlphaFoldDB" id="A0A518IV81"/>
<protein>
    <submittedName>
        <fullName evidence="2">Uncharacterized protein</fullName>
    </submittedName>
</protein>
<evidence type="ECO:0000256" key="1">
    <source>
        <dbReference type="SAM" id="MobiDB-lite"/>
    </source>
</evidence>
<dbReference type="Proteomes" id="UP000316770">
    <property type="component" value="Chromosome"/>
</dbReference>